<sequence length="174" mass="19763">MLAPWGLPADPCHRYGLYLGINQNNDPSVEPSGIMIEQIENLPSTLGKIVSSKVPVIDFFDNSSVICIWNTKKNCYEFAEKWNGLYGKDLFLSFEDKTPKLTDKFATKRSSVVYDLLEILATPEGKEIKVDPDWEFKIVKKEDGTVLIEYDTLSGIQTSSTPNYLMTLLSRWEN</sequence>
<name>A0AC34FFY6_9BILA</name>
<evidence type="ECO:0000313" key="1">
    <source>
        <dbReference type="Proteomes" id="UP000887579"/>
    </source>
</evidence>
<organism evidence="1 2">
    <name type="scientific">Panagrolaimus sp. ES5</name>
    <dbReference type="NCBI Taxonomy" id="591445"/>
    <lineage>
        <taxon>Eukaryota</taxon>
        <taxon>Metazoa</taxon>
        <taxon>Ecdysozoa</taxon>
        <taxon>Nematoda</taxon>
        <taxon>Chromadorea</taxon>
        <taxon>Rhabditida</taxon>
        <taxon>Tylenchina</taxon>
        <taxon>Panagrolaimomorpha</taxon>
        <taxon>Panagrolaimoidea</taxon>
        <taxon>Panagrolaimidae</taxon>
        <taxon>Panagrolaimus</taxon>
    </lineage>
</organism>
<protein>
    <submittedName>
        <fullName evidence="2">Uncharacterized protein</fullName>
    </submittedName>
</protein>
<dbReference type="Proteomes" id="UP000887579">
    <property type="component" value="Unplaced"/>
</dbReference>
<proteinExistence type="predicted"/>
<dbReference type="WBParaSite" id="ES5_v2.g16164.t1">
    <property type="protein sequence ID" value="ES5_v2.g16164.t1"/>
    <property type="gene ID" value="ES5_v2.g16164"/>
</dbReference>
<evidence type="ECO:0000313" key="2">
    <source>
        <dbReference type="WBParaSite" id="ES5_v2.g16164.t1"/>
    </source>
</evidence>
<reference evidence="2" key="1">
    <citation type="submission" date="2022-11" db="UniProtKB">
        <authorList>
            <consortium name="WormBaseParasite"/>
        </authorList>
    </citation>
    <scope>IDENTIFICATION</scope>
</reference>
<accession>A0AC34FFY6</accession>